<accession>A0A9D4H5X9</accession>
<evidence type="ECO:0000313" key="3">
    <source>
        <dbReference type="Proteomes" id="UP000828390"/>
    </source>
</evidence>
<feature type="compositionally biased region" description="Polar residues" evidence="1">
    <location>
        <begin position="1"/>
        <end position="14"/>
    </location>
</feature>
<gene>
    <name evidence="2" type="ORF">DPMN_130897</name>
</gene>
<dbReference type="Proteomes" id="UP000828390">
    <property type="component" value="Unassembled WGS sequence"/>
</dbReference>
<evidence type="ECO:0000313" key="2">
    <source>
        <dbReference type="EMBL" id="KAH3828912.1"/>
    </source>
</evidence>
<protein>
    <submittedName>
        <fullName evidence="2">Uncharacterized protein</fullName>
    </submittedName>
</protein>
<proteinExistence type="predicted"/>
<sequence>MKRQAINYTDNQQHPPLPQEHHGQYQQKVHGPRSGHESLPGPVRLEEPHPGLNART</sequence>
<organism evidence="2 3">
    <name type="scientific">Dreissena polymorpha</name>
    <name type="common">Zebra mussel</name>
    <name type="synonym">Mytilus polymorpha</name>
    <dbReference type="NCBI Taxonomy" id="45954"/>
    <lineage>
        <taxon>Eukaryota</taxon>
        <taxon>Metazoa</taxon>
        <taxon>Spiralia</taxon>
        <taxon>Lophotrochozoa</taxon>
        <taxon>Mollusca</taxon>
        <taxon>Bivalvia</taxon>
        <taxon>Autobranchia</taxon>
        <taxon>Heteroconchia</taxon>
        <taxon>Euheterodonta</taxon>
        <taxon>Imparidentia</taxon>
        <taxon>Neoheterodontei</taxon>
        <taxon>Myida</taxon>
        <taxon>Dreissenoidea</taxon>
        <taxon>Dreissenidae</taxon>
        <taxon>Dreissena</taxon>
    </lineage>
</organism>
<evidence type="ECO:0000256" key="1">
    <source>
        <dbReference type="SAM" id="MobiDB-lite"/>
    </source>
</evidence>
<feature type="region of interest" description="Disordered" evidence="1">
    <location>
        <begin position="1"/>
        <end position="56"/>
    </location>
</feature>
<reference evidence="2" key="1">
    <citation type="journal article" date="2019" name="bioRxiv">
        <title>The Genome of the Zebra Mussel, Dreissena polymorpha: A Resource for Invasive Species Research.</title>
        <authorList>
            <person name="McCartney M.A."/>
            <person name="Auch B."/>
            <person name="Kono T."/>
            <person name="Mallez S."/>
            <person name="Zhang Y."/>
            <person name="Obille A."/>
            <person name="Becker A."/>
            <person name="Abrahante J.E."/>
            <person name="Garbe J."/>
            <person name="Badalamenti J.P."/>
            <person name="Herman A."/>
            <person name="Mangelson H."/>
            <person name="Liachko I."/>
            <person name="Sullivan S."/>
            <person name="Sone E.D."/>
            <person name="Koren S."/>
            <person name="Silverstein K.A.T."/>
            <person name="Beckman K.B."/>
            <person name="Gohl D.M."/>
        </authorList>
    </citation>
    <scope>NUCLEOTIDE SEQUENCE</scope>
    <source>
        <strain evidence="2">Duluth1</strain>
        <tissue evidence="2">Whole animal</tissue>
    </source>
</reference>
<name>A0A9D4H5X9_DREPO</name>
<dbReference type="EMBL" id="JAIWYP010000005">
    <property type="protein sequence ID" value="KAH3828912.1"/>
    <property type="molecule type" value="Genomic_DNA"/>
</dbReference>
<keyword evidence="3" id="KW-1185">Reference proteome</keyword>
<dbReference type="AlphaFoldDB" id="A0A9D4H5X9"/>
<reference evidence="2" key="2">
    <citation type="submission" date="2020-11" db="EMBL/GenBank/DDBJ databases">
        <authorList>
            <person name="McCartney M.A."/>
            <person name="Auch B."/>
            <person name="Kono T."/>
            <person name="Mallez S."/>
            <person name="Becker A."/>
            <person name="Gohl D.M."/>
            <person name="Silverstein K.A.T."/>
            <person name="Koren S."/>
            <person name="Bechman K.B."/>
            <person name="Herman A."/>
            <person name="Abrahante J.E."/>
            <person name="Garbe J."/>
        </authorList>
    </citation>
    <scope>NUCLEOTIDE SEQUENCE</scope>
    <source>
        <strain evidence="2">Duluth1</strain>
        <tissue evidence="2">Whole animal</tissue>
    </source>
</reference>
<comment type="caution">
    <text evidence="2">The sequence shown here is derived from an EMBL/GenBank/DDBJ whole genome shotgun (WGS) entry which is preliminary data.</text>
</comment>